<name>A0A9P5CXA2_9EURO</name>
<organism evidence="1 2">
    <name type="scientific">Trichophyton interdigitale</name>
    <dbReference type="NCBI Taxonomy" id="101480"/>
    <lineage>
        <taxon>Eukaryota</taxon>
        <taxon>Fungi</taxon>
        <taxon>Dikarya</taxon>
        <taxon>Ascomycota</taxon>
        <taxon>Pezizomycotina</taxon>
        <taxon>Eurotiomycetes</taxon>
        <taxon>Eurotiomycetidae</taxon>
        <taxon>Onygenales</taxon>
        <taxon>Arthrodermataceae</taxon>
        <taxon>Trichophyton</taxon>
    </lineage>
</organism>
<dbReference type="Proteomes" id="UP000749309">
    <property type="component" value="Unassembled WGS sequence"/>
</dbReference>
<accession>A0A9P5CXA2</accession>
<sequence>MSRTIIKPLQKLTLSLFKRDQSSNGFTKDKAKLQDPYFVDEYDLTGPSENGAGEDGDDDGMAFLESLLVLGEDDK</sequence>
<dbReference type="AlphaFoldDB" id="A0A9P5CXA2"/>
<evidence type="ECO:0000313" key="2">
    <source>
        <dbReference type="Proteomes" id="UP000749309"/>
    </source>
</evidence>
<comment type="caution">
    <text evidence="1">The sequence shown here is derived from an EMBL/GenBank/DDBJ whole genome shotgun (WGS) entry which is preliminary data.</text>
</comment>
<proteinExistence type="predicted"/>
<evidence type="ECO:0000313" key="1">
    <source>
        <dbReference type="EMBL" id="KAF3901137.1"/>
    </source>
</evidence>
<reference evidence="1" key="1">
    <citation type="submission" date="2020-03" db="EMBL/GenBank/DDBJ databases">
        <title>Whole Genome Sequence of Trichophyton interdigitale from India.</title>
        <authorList>
            <person name="Kumar P."/>
        </authorList>
    </citation>
    <scope>NUCLEOTIDE SEQUENCE</scope>
    <source>
        <strain evidence="1">UCMS-IGIB-CI14</strain>
    </source>
</reference>
<gene>
    <name evidence="1" type="ORF">GY632_0160</name>
</gene>
<dbReference type="EMBL" id="JAAQVJ010000003">
    <property type="protein sequence ID" value="KAF3901137.1"/>
    <property type="molecule type" value="Genomic_DNA"/>
</dbReference>
<protein>
    <submittedName>
        <fullName evidence="1">Uncharacterized protein</fullName>
    </submittedName>
</protein>